<dbReference type="EMBL" id="LN879502">
    <property type="protein sequence ID" value="CUI16714.1"/>
    <property type="molecule type" value="Genomic_DNA"/>
</dbReference>
<dbReference type="Proteomes" id="UP000069902">
    <property type="component" value="Chromosome cPNK"/>
</dbReference>
<evidence type="ECO:0008006" key="12">
    <source>
        <dbReference type="Google" id="ProtNLM"/>
    </source>
</evidence>
<sequence>MFNTESYTLIAALFPRLLGLIYFFAFVPFLFQIKGLIGNKGILPLSDYFGALKERYPYKCYLYAPSLFWLAQSNGMLMTITALGALFSLGLMLGIYPSLLLFLVYIFYLSIVSAGQDFLSFGWEGFLLEITAYAFLLSLTPVPNLWVWICINLLLFRFHFQAGAVKLQSHDSTWADFTALAYHYQTQPIPNTQAWYVHKFPLWFHKLSAGLMFAIELIVPFALFGTDGMRAVVFVLFFGLQFFIWITGNFSYLNHLTAIFSTILLSNYFLDSWISPPSTLSSPLWLEVVLSFIGIFFVGMQLIRLSHHFFPNHLFKKCLYWFSYFHLVNPYGIFAVMTTKRHEIIVEGSYDGVDWKEYSFPYKPSSVTRRPKRISPYQPRLDWQVWFLPFTNFYAERWFQHFLFHLLKGTPDVLKLLDENPFSGAPPAFIRVVLYDYVFSSFKEKKEEGRWWTRSYMGIYSPTISLKTPES</sequence>
<keyword evidence="6 7" id="KW-0472">Membrane</keyword>
<comment type="similarity">
    <text evidence="2">Belongs to the lipase maturation factor family.</text>
</comment>
<keyword evidence="3 7" id="KW-0812">Transmembrane</keyword>
<name>A0A0U5JD16_9BACT</name>
<comment type="subcellular location">
    <subcellularLocation>
        <location evidence="1">Endoplasmic reticulum membrane</location>
        <topology evidence="1">Multi-pass membrane protein</topology>
    </subcellularLocation>
</comment>
<feature type="domain" description="Lipase maturation factor 1/2 C-terminal" evidence="9">
    <location>
        <begin position="327"/>
        <end position="462"/>
    </location>
</feature>
<reference evidence="11" key="1">
    <citation type="submission" date="2015-09" db="EMBL/GenBank/DDBJ databases">
        <authorList>
            <person name="Bertelli C."/>
        </authorList>
    </citation>
    <scope>NUCLEOTIDE SEQUENCE [LARGE SCALE GENOMIC DNA]</scope>
    <source>
        <strain evidence="11">KNic</strain>
    </source>
</reference>
<evidence type="ECO:0000259" key="8">
    <source>
        <dbReference type="Pfam" id="PF06762"/>
    </source>
</evidence>
<dbReference type="GO" id="GO:0051604">
    <property type="term" value="P:protein maturation"/>
    <property type="evidence" value="ECO:0007669"/>
    <property type="project" value="InterPro"/>
</dbReference>
<feature type="transmembrane region" description="Helical" evidence="7">
    <location>
        <begin position="82"/>
        <end position="110"/>
    </location>
</feature>
<feature type="transmembrane region" description="Helical" evidence="7">
    <location>
        <begin position="6"/>
        <end position="31"/>
    </location>
</feature>
<feature type="transmembrane region" description="Helical" evidence="7">
    <location>
        <begin position="203"/>
        <end position="223"/>
    </location>
</feature>
<dbReference type="RefSeq" id="WP_032126040.1">
    <property type="nucleotide sequence ID" value="NZ_LN879502.1"/>
</dbReference>
<feature type="transmembrane region" description="Helical" evidence="7">
    <location>
        <begin position="229"/>
        <end position="246"/>
    </location>
</feature>
<dbReference type="InterPro" id="IPR057434">
    <property type="entry name" value="LMF1/2_N"/>
</dbReference>
<feature type="transmembrane region" description="Helical" evidence="7">
    <location>
        <begin position="130"/>
        <end position="156"/>
    </location>
</feature>
<dbReference type="PANTHER" id="PTHR14463">
    <property type="entry name" value="LIPASE MATURATION FACTOR"/>
    <property type="match status" value="1"/>
</dbReference>
<feature type="transmembrane region" description="Helical" evidence="7">
    <location>
        <begin position="282"/>
        <end position="306"/>
    </location>
</feature>
<dbReference type="Pfam" id="PF25179">
    <property type="entry name" value="LMF1_C"/>
    <property type="match status" value="1"/>
</dbReference>
<evidence type="ECO:0000259" key="9">
    <source>
        <dbReference type="Pfam" id="PF25179"/>
    </source>
</evidence>
<gene>
    <name evidence="10" type="ORF">PNK_1097</name>
</gene>
<keyword evidence="4" id="KW-0256">Endoplasmic reticulum</keyword>
<dbReference type="KEGG" id="pnl:PNK_1097"/>
<dbReference type="Pfam" id="PF06762">
    <property type="entry name" value="LMF1"/>
    <property type="match status" value="1"/>
</dbReference>
<feature type="transmembrane region" description="Helical" evidence="7">
    <location>
        <begin position="318"/>
        <end position="337"/>
    </location>
</feature>
<dbReference type="PATRIC" id="fig|389348.3.peg.1209"/>
<evidence type="ECO:0000256" key="7">
    <source>
        <dbReference type="SAM" id="Phobius"/>
    </source>
</evidence>
<evidence type="ECO:0000256" key="1">
    <source>
        <dbReference type="ARBA" id="ARBA00004477"/>
    </source>
</evidence>
<dbReference type="InterPro" id="IPR057433">
    <property type="entry name" value="LMF1/2_C"/>
</dbReference>
<feature type="transmembrane region" description="Helical" evidence="7">
    <location>
        <begin position="253"/>
        <end position="270"/>
    </location>
</feature>
<evidence type="ECO:0000256" key="2">
    <source>
        <dbReference type="ARBA" id="ARBA00005512"/>
    </source>
</evidence>
<evidence type="ECO:0000256" key="6">
    <source>
        <dbReference type="ARBA" id="ARBA00023136"/>
    </source>
</evidence>
<protein>
    <recommendedName>
        <fullName evidence="12">Lipase maturation factor family protein</fullName>
    </recommendedName>
</protein>
<dbReference type="InterPro" id="IPR009613">
    <property type="entry name" value="LMF"/>
</dbReference>
<organism evidence="10 11">
    <name type="scientific">Candidatus Protochlamydia naegleriophila</name>
    <dbReference type="NCBI Taxonomy" id="389348"/>
    <lineage>
        <taxon>Bacteria</taxon>
        <taxon>Pseudomonadati</taxon>
        <taxon>Chlamydiota</taxon>
        <taxon>Chlamydiia</taxon>
        <taxon>Parachlamydiales</taxon>
        <taxon>Parachlamydiaceae</taxon>
        <taxon>Candidatus Protochlamydia</taxon>
    </lineage>
</organism>
<evidence type="ECO:0000256" key="4">
    <source>
        <dbReference type="ARBA" id="ARBA00022824"/>
    </source>
</evidence>
<keyword evidence="5 7" id="KW-1133">Transmembrane helix</keyword>
<evidence type="ECO:0000313" key="10">
    <source>
        <dbReference type="EMBL" id="CUI16714.1"/>
    </source>
</evidence>
<dbReference type="STRING" id="389348.PNK_1097"/>
<dbReference type="InParanoid" id="A0A0U5JD16"/>
<evidence type="ECO:0000256" key="3">
    <source>
        <dbReference type="ARBA" id="ARBA00022692"/>
    </source>
</evidence>
<evidence type="ECO:0000256" key="5">
    <source>
        <dbReference type="ARBA" id="ARBA00022989"/>
    </source>
</evidence>
<dbReference type="AlphaFoldDB" id="A0A0U5JD16"/>
<feature type="domain" description="Lipase maturation factor 1/2 N-terminal" evidence="8">
    <location>
        <begin position="120"/>
        <end position="270"/>
    </location>
</feature>
<accession>A0A0U5JD16</accession>
<keyword evidence="11" id="KW-1185">Reference proteome</keyword>
<proteinExistence type="inferred from homology"/>
<evidence type="ECO:0000313" key="11">
    <source>
        <dbReference type="Proteomes" id="UP000069902"/>
    </source>
</evidence>